<name>A0A9W6F4B9_9CHLO</name>
<dbReference type="InterPro" id="IPR000719">
    <property type="entry name" value="Prot_kinase_dom"/>
</dbReference>
<dbReference type="GO" id="GO:0004672">
    <property type="term" value="F:protein kinase activity"/>
    <property type="evidence" value="ECO:0007669"/>
    <property type="project" value="InterPro"/>
</dbReference>
<evidence type="ECO:0000256" key="1">
    <source>
        <dbReference type="ARBA" id="ARBA00009670"/>
    </source>
</evidence>
<dbReference type="CDD" id="cd05121">
    <property type="entry name" value="ABC1_ADCK3-like"/>
    <property type="match status" value="1"/>
</dbReference>
<dbReference type="Gene3D" id="1.10.510.10">
    <property type="entry name" value="Transferase(Phosphotransferase) domain 1"/>
    <property type="match status" value="1"/>
</dbReference>
<evidence type="ECO:0000313" key="5">
    <source>
        <dbReference type="Proteomes" id="UP001165080"/>
    </source>
</evidence>
<dbReference type="SUPFAM" id="SSF56112">
    <property type="entry name" value="Protein kinase-like (PK-like)"/>
    <property type="match status" value="1"/>
</dbReference>
<sequence length="1149" mass="117749">MKHTTGQLAGPQRRTALAGRTTKGAGCAWPVQLTRCQALPDADVVSKAISSLPLPPRVSELLTEREAWSGLELQPHFGSAAIEGAIASLAAAAPHLDLDLPSPAPLPQLQLGAQLELGTAVSDALQPLLGAASALSAATTATGPGPGSGGLQALGGLEGVAQGVGAATAAAGAGAAKATAAALAAGGDVGRGLAAAAAEALGAEDLPAQLAAQLAGASPHFGSSAVVGGVEALAGWVGGRFSGLELLDPDTAASLTSALSELRGVAGVMTLPPALGAAGSSSLQQLGATVSALAAGLTSLVARGGEAAAEAPDALMASLAQLYQQVQDNGGLGGHSVTTVALATALTLLAVAASTPEDGYEGPESPHDASDVLSHEYDPELVAAYFSRRPLAVMRRSAQVAAEAASFGAALLVDVWTGRLEANEQRRAEQLRGVVERLGPAYVKVAQALSTRVDLLSPPYFAQVQLLQDRVPPFPCDLARMEMEKAFGGRPVDAVFSSLSEGPVAAASLGQVYRGRLRPELGGGEVAVKVQRPGVLEQVALDLFIMRRLAVQLNKSAKMNTDWAAVIDAWAVRFFHELDYRREAANADLFRRQMAEAGVEGVTVAEVRTDLSTDFVLTTEWMEGEKLSESHASDVRELCTTLLNAYLIQLLDTGLLHADPHPGNLIRTPDGRICVLDFGLMTEVTPEQRLALVEYIAHLSTQDWEKLAVDLQTLGFIPPSVDPREAGLVEPLGRVMSQLVGGGGAAKVNIDKVTVDLEELGKQYPIQVPPFFALILRAFSVIEGIALRVDPNYAIVAECFPYLARRLLNDDSPRMRAVLRDVLYGGKQHMDVERLIRVADGLSAFTTDGLAGGAAGGAAAPEAAVVARSVASTTTALATTTTALAAGPAASAPRAVGAEDEAVLSPVVVETLRSVLRPGSYISEMLVEELVAAVDALSRESLSRLVRGVLLSAPAALSVRGVEALGPLRSVLLPLPTPVEVLARMAPAVAVTPEDQEALGVVRAILLLSQRLAQSEAAAERAQAAAAAPAPAAGASPLAQVRARRAARLANELGALLPDLAPGLAYSGDLFVRAMVRRVATRLGEAARLAGAGGVRGQAPAAAAPAPGAQQAPALQQQPAIAMRMVGGGSGSGGSGSGGGAQSGPARRR</sequence>
<comment type="caution">
    <text evidence="4">The sequence shown here is derived from an EMBL/GenBank/DDBJ whole genome shotgun (WGS) entry which is preliminary data.</text>
</comment>
<reference evidence="4 5" key="1">
    <citation type="journal article" date="2023" name="Commun. Biol.">
        <title>Reorganization of the ancestral sex-determining regions during the evolution of trioecy in Pleodorina starrii.</title>
        <authorList>
            <person name="Takahashi K."/>
            <person name="Suzuki S."/>
            <person name="Kawai-Toyooka H."/>
            <person name="Yamamoto K."/>
            <person name="Hamaji T."/>
            <person name="Ootsuki R."/>
            <person name="Yamaguchi H."/>
            <person name="Kawachi M."/>
            <person name="Higashiyama T."/>
            <person name="Nozaki H."/>
        </authorList>
    </citation>
    <scope>NUCLEOTIDE SEQUENCE [LARGE SCALE GENOMIC DNA]</scope>
    <source>
        <strain evidence="4 5">NIES-4479</strain>
    </source>
</reference>
<evidence type="ECO:0000256" key="2">
    <source>
        <dbReference type="SAM" id="MobiDB-lite"/>
    </source>
</evidence>
<dbReference type="InterPro" id="IPR050154">
    <property type="entry name" value="UbiB_kinase"/>
</dbReference>
<feature type="compositionally biased region" description="Low complexity" evidence="2">
    <location>
        <begin position="1098"/>
        <end position="1122"/>
    </location>
</feature>
<dbReference type="InterPro" id="IPR004147">
    <property type="entry name" value="ABC1_dom"/>
</dbReference>
<dbReference type="AlphaFoldDB" id="A0A9W6F4B9"/>
<dbReference type="PANTHER" id="PTHR10566:SF118">
    <property type="entry name" value="PROTEIN KINASE DOMAIN-CONTAINING PROTEIN"/>
    <property type="match status" value="1"/>
</dbReference>
<feature type="compositionally biased region" description="Gly residues" evidence="2">
    <location>
        <begin position="1126"/>
        <end position="1142"/>
    </location>
</feature>
<dbReference type="PROSITE" id="PS50011">
    <property type="entry name" value="PROTEIN_KINASE_DOM"/>
    <property type="match status" value="1"/>
</dbReference>
<feature type="region of interest" description="Disordered" evidence="2">
    <location>
        <begin position="1098"/>
        <end position="1149"/>
    </location>
</feature>
<dbReference type="OrthoDB" id="427480at2759"/>
<dbReference type="InterPro" id="IPR011009">
    <property type="entry name" value="Kinase-like_dom_sf"/>
</dbReference>
<accession>A0A9W6F4B9</accession>
<dbReference type="PANTHER" id="PTHR10566">
    <property type="entry name" value="CHAPERONE-ACTIVITY OF BC1 COMPLEX CABC1 -RELATED"/>
    <property type="match status" value="1"/>
</dbReference>
<organism evidence="4 5">
    <name type="scientific">Pleodorina starrii</name>
    <dbReference type="NCBI Taxonomy" id="330485"/>
    <lineage>
        <taxon>Eukaryota</taxon>
        <taxon>Viridiplantae</taxon>
        <taxon>Chlorophyta</taxon>
        <taxon>core chlorophytes</taxon>
        <taxon>Chlorophyceae</taxon>
        <taxon>CS clade</taxon>
        <taxon>Chlamydomonadales</taxon>
        <taxon>Volvocaceae</taxon>
        <taxon>Pleodorina</taxon>
    </lineage>
</organism>
<proteinExistence type="inferred from homology"/>
<dbReference type="Pfam" id="PF03109">
    <property type="entry name" value="ABC1"/>
    <property type="match status" value="1"/>
</dbReference>
<feature type="region of interest" description="Disordered" evidence="2">
    <location>
        <begin position="1"/>
        <end position="21"/>
    </location>
</feature>
<comment type="similarity">
    <text evidence="1">Belongs to the protein kinase superfamily. ADCK protein kinase family.</text>
</comment>
<evidence type="ECO:0000259" key="3">
    <source>
        <dbReference type="PROSITE" id="PS50011"/>
    </source>
</evidence>
<feature type="domain" description="Protein kinase" evidence="3">
    <location>
        <begin position="498"/>
        <end position="832"/>
    </location>
</feature>
<keyword evidence="5" id="KW-1185">Reference proteome</keyword>
<evidence type="ECO:0000313" key="4">
    <source>
        <dbReference type="EMBL" id="GLC55216.1"/>
    </source>
</evidence>
<dbReference type="Proteomes" id="UP001165080">
    <property type="component" value="Unassembled WGS sequence"/>
</dbReference>
<dbReference type="EMBL" id="BRXU01000012">
    <property type="protein sequence ID" value="GLC55216.1"/>
    <property type="molecule type" value="Genomic_DNA"/>
</dbReference>
<dbReference type="GO" id="GO:0005524">
    <property type="term" value="F:ATP binding"/>
    <property type="evidence" value="ECO:0007669"/>
    <property type="project" value="InterPro"/>
</dbReference>
<protein>
    <recommendedName>
        <fullName evidence="3">Protein kinase domain-containing protein</fullName>
    </recommendedName>
</protein>
<gene>
    <name evidence="4" type="primary">PLEST001196</name>
    <name evidence="4" type="ORF">PLESTB_000960700</name>
</gene>